<reference evidence="1 2" key="1">
    <citation type="submission" date="2018-12" db="EMBL/GenBank/DDBJ databases">
        <title>Pseudomonas aeruginosa Diversity Panel.</title>
        <authorList>
            <person name="Snesrud E."/>
            <person name="Mcgann P."/>
        </authorList>
    </citation>
    <scope>NUCLEOTIDE SEQUENCE [LARGE SCALE GENOMIC DNA]</scope>
    <source>
        <strain evidence="1 2">MRSN6241</strain>
    </source>
</reference>
<name>A0ABD7JX80_PSEAI</name>
<dbReference type="RefSeq" id="WP_126593939.1">
    <property type="nucleotide sequence ID" value="NZ_LFXS01000017.1"/>
</dbReference>
<dbReference type="AlphaFoldDB" id="A0ABD7JX80"/>
<dbReference type="EMBL" id="RXTL01000033">
    <property type="protein sequence ID" value="RTS41961.1"/>
    <property type="molecule type" value="Genomic_DNA"/>
</dbReference>
<evidence type="ECO:0000313" key="1">
    <source>
        <dbReference type="EMBL" id="RTS41961.1"/>
    </source>
</evidence>
<evidence type="ECO:0000313" key="2">
    <source>
        <dbReference type="Proteomes" id="UP000276985"/>
    </source>
</evidence>
<proteinExistence type="predicted"/>
<sequence length="197" mass="22030">MPQLIGQARRDFLLQIMLTIHSRGYQYAPQIKGYALGSPVPAAGSRMNCEGAALLMKELAMSHAPAGAFASDQLRVVRYRTSNRMLFPWQPQMKFALGAPHPNHVLNVGWVFENHFRLRDCGDGNRLYDPTFCTTTGNNYDAIEGSTQPLVTQNGQVIAEVFGEKHLVVTQGQTRDLFQISNSPLNNRYIIQDSSYV</sequence>
<comment type="caution">
    <text evidence="1">The sequence shown here is derived from an EMBL/GenBank/DDBJ whole genome shotgun (WGS) entry which is preliminary data.</text>
</comment>
<protein>
    <submittedName>
        <fullName evidence="1">Uncharacterized protein</fullName>
    </submittedName>
</protein>
<dbReference type="Proteomes" id="UP000276985">
    <property type="component" value="Unassembled WGS sequence"/>
</dbReference>
<organism evidence="1 2">
    <name type="scientific">Pseudomonas aeruginosa</name>
    <dbReference type="NCBI Taxonomy" id="287"/>
    <lineage>
        <taxon>Bacteria</taxon>
        <taxon>Pseudomonadati</taxon>
        <taxon>Pseudomonadota</taxon>
        <taxon>Gammaproteobacteria</taxon>
        <taxon>Pseudomonadales</taxon>
        <taxon>Pseudomonadaceae</taxon>
        <taxon>Pseudomonas</taxon>
    </lineage>
</organism>
<accession>A0ABD7JX80</accession>
<gene>
    <name evidence="1" type="ORF">DY940_25185</name>
</gene>